<keyword evidence="5" id="KW-1185">Reference proteome</keyword>
<comment type="cofactor">
    <cofactor evidence="1">
        <name>Mg(2+)</name>
        <dbReference type="ChEBI" id="CHEBI:18420"/>
    </cofactor>
</comment>
<dbReference type="AlphaFoldDB" id="A0A4U3LJ36"/>
<dbReference type="SUPFAM" id="SSF55811">
    <property type="entry name" value="Nudix"/>
    <property type="match status" value="1"/>
</dbReference>
<dbReference type="Gene3D" id="3.90.79.10">
    <property type="entry name" value="Nucleoside Triphosphate Pyrophosphohydrolase"/>
    <property type="match status" value="1"/>
</dbReference>
<dbReference type="InterPro" id="IPR015797">
    <property type="entry name" value="NUDIX_hydrolase-like_dom_sf"/>
</dbReference>
<dbReference type="InterPro" id="IPR020476">
    <property type="entry name" value="Nudix_hydrolase"/>
</dbReference>
<sequence length="182" mass="19897">MRPSPSTQPARRLTQSTRPTLSLVDSYLAQLRRDVGSRLLLLPGAQVLAVDATDRILFQKSRDTGLWELPAGGAEPGDSFRTAAAREFAEETGLVVAPEDLVPFASLSEADLHTLTYPNGDIVQCFALCFETRHWTGTLRPGEDEVVEAGFFATPPGPLHPPTEVVLGLHAEYRETGRFQAR</sequence>
<dbReference type="PROSITE" id="PS51462">
    <property type="entry name" value="NUDIX"/>
    <property type="match status" value="1"/>
</dbReference>
<reference evidence="4 5" key="1">
    <citation type="submission" date="2019-04" db="EMBL/GenBank/DDBJ databases">
        <title>Kribbella sp. NEAU-THZ 27 nov., a novel actinomycete isolated from soil.</title>
        <authorList>
            <person name="Duan L."/>
        </authorList>
    </citation>
    <scope>NUCLEOTIDE SEQUENCE [LARGE SCALE GENOMIC DNA]</scope>
    <source>
        <strain evidence="5">NEAU-THZ27</strain>
    </source>
</reference>
<protein>
    <submittedName>
        <fullName evidence="4">NUDIX domain-containing protein</fullName>
    </submittedName>
</protein>
<dbReference type="PANTHER" id="PTHR43046">
    <property type="entry name" value="GDP-MANNOSE MANNOSYL HYDROLASE"/>
    <property type="match status" value="1"/>
</dbReference>
<dbReference type="Proteomes" id="UP000305836">
    <property type="component" value="Unassembled WGS sequence"/>
</dbReference>
<comment type="caution">
    <text evidence="4">The sequence shown here is derived from an EMBL/GenBank/DDBJ whole genome shotgun (WGS) entry which is preliminary data.</text>
</comment>
<feature type="domain" description="Nudix hydrolase" evidence="3">
    <location>
        <begin position="31"/>
        <end position="178"/>
    </location>
</feature>
<gene>
    <name evidence="4" type="ORF">FDA38_35120</name>
</gene>
<accession>A0A4U3LJ36</accession>
<organism evidence="4 5">
    <name type="scientific">Kribbella jiaozuonensis</name>
    <dbReference type="NCBI Taxonomy" id="2575441"/>
    <lineage>
        <taxon>Bacteria</taxon>
        <taxon>Bacillati</taxon>
        <taxon>Actinomycetota</taxon>
        <taxon>Actinomycetes</taxon>
        <taxon>Propionibacteriales</taxon>
        <taxon>Kribbellaceae</taxon>
        <taxon>Kribbella</taxon>
    </lineage>
</organism>
<evidence type="ECO:0000313" key="4">
    <source>
        <dbReference type="EMBL" id="TKK75688.1"/>
    </source>
</evidence>
<dbReference type="PANTHER" id="PTHR43046:SF16">
    <property type="entry name" value="ADP-RIBOSE PYROPHOSPHATASE YJHB-RELATED"/>
    <property type="match status" value="1"/>
</dbReference>
<dbReference type="GO" id="GO:0016787">
    <property type="term" value="F:hydrolase activity"/>
    <property type="evidence" value="ECO:0007669"/>
    <property type="project" value="UniProtKB-KW"/>
</dbReference>
<proteinExistence type="predicted"/>
<dbReference type="OrthoDB" id="9814308at2"/>
<dbReference type="PRINTS" id="PR00502">
    <property type="entry name" value="NUDIXFAMILY"/>
</dbReference>
<evidence type="ECO:0000259" key="3">
    <source>
        <dbReference type="PROSITE" id="PS51462"/>
    </source>
</evidence>
<keyword evidence="2" id="KW-0378">Hydrolase</keyword>
<evidence type="ECO:0000256" key="2">
    <source>
        <dbReference type="ARBA" id="ARBA00022801"/>
    </source>
</evidence>
<dbReference type="InterPro" id="IPR000086">
    <property type="entry name" value="NUDIX_hydrolase_dom"/>
</dbReference>
<name>A0A4U3LJ36_9ACTN</name>
<dbReference type="EMBL" id="SZPZ01000005">
    <property type="protein sequence ID" value="TKK75688.1"/>
    <property type="molecule type" value="Genomic_DNA"/>
</dbReference>
<evidence type="ECO:0000313" key="5">
    <source>
        <dbReference type="Proteomes" id="UP000305836"/>
    </source>
</evidence>
<evidence type="ECO:0000256" key="1">
    <source>
        <dbReference type="ARBA" id="ARBA00001946"/>
    </source>
</evidence>
<dbReference type="Pfam" id="PF00293">
    <property type="entry name" value="NUDIX"/>
    <property type="match status" value="1"/>
</dbReference>